<evidence type="ECO:0000313" key="4">
    <source>
        <dbReference type="Proteomes" id="UP001052655"/>
    </source>
</evidence>
<dbReference type="Pfam" id="PF04073">
    <property type="entry name" value="tRNA_edit"/>
    <property type="match status" value="1"/>
</dbReference>
<feature type="region of interest" description="Disordered" evidence="1">
    <location>
        <begin position="1"/>
        <end position="41"/>
    </location>
</feature>
<evidence type="ECO:0000256" key="1">
    <source>
        <dbReference type="SAM" id="MobiDB-lite"/>
    </source>
</evidence>
<dbReference type="Gene3D" id="3.90.960.10">
    <property type="entry name" value="YbaK/aminoacyl-tRNA synthetase-associated domain"/>
    <property type="match status" value="1"/>
</dbReference>
<name>A0ABQ3Q8U1_9ACTN</name>
<evidence type="ECO:0000259" key="2">
    <source>
        <dbReference type="Pfam" id="PF04073"/>
    </source>
</evidence>
<dbReference type="InterPro" id="IPR007214">
    <property type="entry name" value="YbaK/aa-tRNA-synth-assoc-dom"/>
</dbReference>
<feature type="domain" description="YbaK/aminoacyl-tRNA synthetase-associated" evidence="2">
    <location>
        <begin position="67"/>
        <end position="183"/>
    </location>
</feature>
<dbReference type="PANTHER" id="PTHR30411:SF1">
    <property type="entry name" value="CYTOPLASMIC PROTEIN"/>
    <property type="match status" value="1"/>
</dbReference>
<accession>A0ABQ3Q8U1</accession>
<keyword evidence="4" id="KW-1185">Reference proteome</keyword>
<proteinExistence type="predicted"/>
<reference evidence="3" key="1">
    <citation type="submission" date="2024-05" db="EMBL/GenBank/DDBJ databases">
        <title>Whole genome shotgun sequence of Streptomyces daghestanicus NBRC 12762.</title>
        <authorList>
            <person name="Komaki H."/>
            <person name="Tamura T."/>
        </authorList>
    </citation>
    <scope>NUCLEOTIDE SEQUENCE</scope>
    <source>
        <strain evidence="3">NBRC 12762</strain>
    </source>
</reference>
<dbReference type="Proteomes" id="UP001052655">
    <property type="component" value="Unassembled WGS sequence"/>
</dbReference>
<protein>
    <submittedName>
        <fullName evidence="3">Aminoacyl-tRNA deacylase</fullName>
    </submittedName>
</protein>
<dbReference type="InterPro" id="IPR036754">
    <property type="entry name" value="YbaK/aa-tRNA-synt-asso_dom_sf"/>
</dbReference>
<evidence type="ECO:0000313" key="3">
    <source>
        <dbReference type="EMBL" id="GHI33693.1"/>
    </source>
</evidence>
<comment type="caution">
    <text evidence="3">The sequence shown here is derived from an EMBL/GenBank/DDBJ whole genome shotgun (WGS) entry which is preliminary data.</text>
</comment>
<dbReference type="PANTHER" id="PTHR30411">
    <property type="entry name" value="CYTOPLASMIC PROTEIN"/>
    <property type="match status" value="1"/>
</dbReference>
<feature type="compositionally biased region" description="Basic and acidic residues" evidence="1">
    <location>
        <begin position="10"/>
        <end position="25"/>
    </location>
</feature>
<sequence>MTVGAARFPQRREAGGPESSREPGRPPRPRPATVPPMTTTAHPRFAEALTTLGLDDLTGRIRRFPDATRTAAEAAAAVGCELSQICKSLIFAADGVPVLVLMDGASRVDVDRVREELGARKVTRAKADVVRETTGYAIGGVPPFGHRTRTRVLADRSLLAHDVVWAAAGTPYTVFPMAPKDLVTHAGATLVDVREQPSA</sequence>
<organism evidence="3 4">
    <name type="scientific">Streptomyces daghestanicus</name>
    <dbReference type="NCBI Taxonomy" id="66885"/>
    <lineage>
        <taxon>Bacteria</taxon>
        <taxon>Bacillati</taxon>
        <taxon>Actinomycetota</taxon>
        <taxon>Actinomycetes</taxon>
        <taxon>Kitasatosporales</taxon>
        <taxon>Streptomycetaceae</taxon>
        <taxon>Streptomyces</taxon>
    </lineage>
</organism>
<dbReference type="EMBL" id="BNDX01000016">
    <property type="protein sequence ID" value="GHI33693.1"/>
    <property type="molecule type" value="Genomic_DNA"/>
</dbReference>
<gene>
    <name evidence="3" type="ORF">Sdagh_54230</name>
</gene>
<dbReference type="CDD" id="cd04333">
    <property type="entry name" value="ProX_deacylase"/>
    <property type="match status" value="1"/>
</dbReference>
<dbReference type="SUPFAM" id="SSF55826">
    <property type="entry name" value="YbaK/ProRS associated domain"/>
    <property type="match status" value="1"/>
</dbReference>